<accession>A0A6A5FX32</accession>
<evidence type="ECO:0000313" key="2">
    <source>
        <dbReference type="Proteomes" id="UP000483820"/>
    </source>
</evidence>
<gene>
    <name evidence="1" type="ORF">GCK72_023617</name>
</gene>
<dbReference type="Proteomes" id="UP000483820">
    <property type="component" value="Chromosome X"/>
</dbReference>
<dbReference type="AlphaFoldDB" id="A0A6A5FX32"/>
<proteinExistence type="predicted"/>
<organism evidence="1 2">
    <name type="scientific">Caenorhabditis remanei</name>
    <name type="common">Caenorhabditis vulgaris</name>
    <dbReference type="NCBI Taxonomy" id="31234"/>
    <lineage>
        <taxon>Eukaryota</taxon>
        <taxon>Metazoa</taxon>
        <taxon>Ecdysozoa</taxon>
        <taxon>Nematoda</taxon>
        <taxon>Chromadorea</taxon>
        <taxon>Rhabditida</taxon>
        <taxon>Rhabditina</taxon>
        <taxon>Rhabditomorpha</taxon>
        <taxon>Rhabditoidea</taxon>
        <taxon>Rhabditidae</taxon>
        <taxon>Peloderinae</taxon>
        <taxon>Caenorhabditis</taxon>
    </lineage>
</organism>
<comment type="caution">
    <text evidence="1">The sequence shown here is derived from an EMBL/GenBank/DDBJ whole genome shotgun (WGS) entry which is preliminary data.</text>
</comment>
<dbReference type="RefSeq" id="XP_053579039.1">
    <property type="nucleotide sequence ID" value="XM_053735473.1"/>
</dbReference>
<dbReference type="CTD" id="78777693"/>
<dbReference type="GeneID" id="78777693"/>
<protein>
    <submittedName>
        <fullName evidence="1">Uncharacterized protein</fullName>
    </submittedName>
</protein>
<dbReference type="EMBL" id="WUAV01000006">
    <property type="protein sequence ID" value="KAF1747156.1"/>
    <property type="molecule type" value="Genomic_DNA"/>
</dbReference>
<dbReference type="KEGG" id="crq:GCK72_023617"/>
<sequence>MPEKSKISKIQIGNQGYVDLILIRPQFTMDIEEPKVDGDCKLDDVFMKESTCATGKNESGPGTHSTCWSVFTRISDISQQPLPDTTTSCHEMTILSKRKIALIALKSVAQMQNRHKVPPATDIYCIYKVHQII</sequence>
<reference evidence="1 2" key="1">
    <citation type="submission" date="2019-12" db="EMBL/GenBank/DDBJ databases">
        <title>Chromosome-level assembly of the Caenorhabditis remanei genome.</title>
        <authorList>
            <person name="Teterina A.A."/>
            <person name="Willis J.H."/>
            <person name="Phillips P.C."/>
        </authorList>
    </citation>
    <scope>NUCLEOTIDE SEQUENCE [LARGE SCALE GENOMIC DNA]</scope>
    <source>
        <strain evidence="1 2">PX506</strain>
        <tissue evidence="1">Whole organism</tissue>
    </source>
</reference>
<name>A0A6A5FX32_CAERE</name>
<evidence type="ECO:0000313" key="1">
    <source>
        <dbReference type="EMBL" id="KAF1747156.1"/>
    </source>
</evidence>